<dbReference type="RefSeq" id="WP_052430259.1">
    <property type="nucleotide sequence ID" value="NZ_BBLT01000006.1"/>
</dbReference>
<evidence type="ECO:0000313" key="3">
    <source>
        <dbReference type="EMBL" id="GAL86017.1"/>
    </source>
</evidence>
<dbReference type="eggNOG" id="ENOG5031C35">
    <property type="taxonomic scope" value="Bacteria"/>
</dbReference>
<gene>
    <name evidence="3" type="ORF">MYP_3246</name>
</gene>
<protein>
    <recommendedName>
        <fullName evidence="2">Outer membrane protein beta-barrel domain-containing protein</fullName>
    </recommendedName>
</protein>
<organism evidence="3 4">
    <name type="scientific">Sporocytophaga myxococcoides</name>
    <dbReference type="NCBI Taxonomy" id="153721"/>
    <lineage>
        <taxon>Bacteria</taxon>
        <taxon>Pseudomonadati</taxon>
        <taxon>Bacteroidota</taxon>
        <taxon>Cytophagia</taxon>
        <taxon>Cytophagales</taxon>
        <taxon>Cytophagaceae</taxon>
        <taxon>Sporocytophaga</taxon>
    </lineage>
</organism>
<dbReference type="Pfam" id="PF13568">
    <property type="entry name" value="OMP_b-brl_2"/>
    <property type="match status" value="1"/>
</dbReference>
<evidence type="ECO:0000313" key="4">
    <source>
        <dbReference type="Proteomes" id="UP000030185"/>
    </source>
</evidence>
<feature type="signal peptide" evidence="1">
    <location>
        <begin position="1"/>
        <end position="22"/>
    </location>
</feature>
<feature type="domain" description="Outer membrane protein beta-barrel" evidence="2">
    <location>
        <begin position="51"/>
        <end position="202"/>
    </location>
</feature>
<dbReference type="Proteomes" id="UP000030185">
    <property type="component" value="Unassembled WGS sequence"/>
</dbReference>
<dbReference type="STRING" id="153721.MYP_3246"/>
<keyword evidence="1" id="KW-0732">Signal</keyword>
<name>A0A098LHW4_9BACT</name>
<proteinExistence type="predicted"/>
<feature type="chain" id="PRO_5001937485" description="Outer membrane protein beta-barrel domain-containing protein" evidence="1">
    <location>
        <begin position="23"/>
        <end position="231"/>
    </location>
</feature>
<evidence type="ECO:0000259" key="2">
    <source>
        <dbReference type="Pfam" id="PF13568"/>
    </source>
</evidence>
<reference evidence="3 4" key="1">
    <citation type="submission" date="2014-09" db="EMBL/GenBank/DDBJ databases">
        <title>Sporocytophaga myxococcoides PG-01 genome sequencing.</title>
        <authorList>
            <person name="Liu L."/>
            <person name="Gao P.J."/>
            <person name="Chen G.J."/>
            <person name="Wang L.S."/>
        </authorList>
    </citation>
    <scope>NUCLEOTIDE SEQUENCE [LARGE SCALE GENOMIC DNA]</scope>
    <source>
        <strain evidence="3 4">PG-01</strain>
    </source>
</reference>
<comment type="caution">
    <text evidence="3">The sequence shown here is derived from an EMBL/GenBank/DDBJ whole genome shotgun (WGS) entry which is preliminary data.</text>
</comment>
<accession>A0A098LHW4</accession>
<dbReference type="OrthoDB" id="949314at2"/>
<dbReference type="InterPro" id="IPR025665">
    <property type="entry name" value="Beta-barrel_OMP_2"/>
</dbReference>
<sequence>MNKNVTKGIVLGLIFLSGNLFSQTTEVTPEKAPEATKSPQTSFHFILNAVGSNFNYGKSNRAMADYRKSVSGVQVGGSFQAGITPRLSFVSEVYFVIKGGKLKSNNPLTTEEQTTRLYTIESPVLARIHLGKFHVNAGPSIAYNLAGRLKRDESVEKLSFSNSNGGFKRLDAVVQVGVGYTFRIKQKQYVVDVRYSYGLTNISYDKEIYNRYLTLSLYGLKPWKRNPLGRN</sequence>
<dbReference type="AlphaFoldDB" id="A0A098LHW4"/>
<evidence type="ECO:0000256" key="1">
    <source>
        <dbReference type="SAM" id="SignalP"/>
    </source>
</evidence>
<keyword evidence="4" id="KW-1185">Reference proteome</keyword>
<dbReference type="EMBL" id="BBLT01000006">
    <property type="protein sequence ID" value="GAL86017.1"/>
    <property type="molecule type" value="Genomic_DNA"/>
</dbReference>